<evidence type="ECO:0000256" key="4">
    <source>
        <dbReference type="ARBA" id="ARBA00022692"/>
    </source>
</evidence>
<dbReference type="NCBIfam" id="TIGR00964">
    <property type="entry name" value="secE_bact"/>
    <property type="match status" value="1"/>
</dbReference>
<evidence type="ECO:0000256" key="8">
    <source>
        <dbReference type="ARBA" id="ARBA00023136"/>
    </source>
</evidence>
<dbReference type="GO" id="GO:0005886">
    <property type="term" value="C:plasma membrane"/>
    <property type="evidence" value="ECO:0007669"/>
    <property type="project" value="TreeGrafter"/>
</dbReference>
<feature type="region of interest" description="Disordered" evidence="9">
    <location>
        <begin position="1"/>
        <end position="102"/>
    </location>
</feature>
<dbReference type="EMBL" id="VSSQ01029350">
    <property type="protein sequence ID" value="MPM79444.1"/>
    <property type="molecule type" value="Genomic_DNA"/>
</dbReference>
<protein>
    <submittedName>
        <fullName evidence="11">Protein translocase subunit SecE</fullName>
    </submittedName>
</protein>
<dbReference type="AlphaFoldDB" id="A0A645CRC4"/>
<feature type="compositionally biased region" description="Acidic residues" evidence="9">
    <location>
        <begin position="23"/>
        <end position="65"/>
    </location>
</feature>
<reference evidence="11" key="1">
    <citation type="submission" date="2019-08" db="EMBL/GenBank/DDBJ databases">
        <authorList>
            <person name="Kucharzyk K."/>
            <person name="Murdoch R.W."/>
            <person name="Higgins S."/>
            <person name="Loffler F."/>
        </authorList>
    </citation>
    <scope>NUCLEOTIDE SEQUENCE</scope>
</reference>
<feature type="compositionally biased region" description="Basic residues" evidence="9">
    <location>
        <begin position="75"/>
        <end position="90"/>
    </location>
</feature>
<comment type="caution">
    <text evidence="11">The sequence shown here is derived from an EMBL/GenBank/DDBJ whole genome shotgun (WGS) entry which is preliminary data.</text>
</comment>
<organism evidence="11">
    <name type="scientific">bioreactor metagenome</name>
    <dbReference type="NCBI Taxonomy" id="1076179"/>
    <lineage>
        <taxon>unclassified sequences</taxon>
        <taxon>metagenomes</taxon>
        <taxon>ecological metagenomes</taxon>
    </lineage>
</organism>
<keyword evidence="8 10" id="KW-0472">Membrane</keyword>
<accession>A0A645CRC4</accession>
<dbReference type="HAMAP" id="MF_00422">
    <property type="entry name" value="SecE"/>
    <property type="match status" value="1"/>
</dbReference>
<keyword evidence="3" id="KW-1003">Cell membrane</keyword>
<name>A0A645CRC4_9ZZZZ</name>
<evidence type="ECO:0000256" key="5">
    <source>
        <dbReference type="ARBA" id="ARBA00022927"/>
    </source>
</evidence>
<dbReference type="GO" id="GO:0043952">
    <property type="term" value="P:protein transport by the Sec complex"/>
    <property type="evidence" value="ECO:0007669"/>
    <property type="project" value="TreeGrafter"/>
</dbReference>
<dbReference type="PANTHER" id="PTHR33910:SF1">
    <property type="entry name" value="PROTEIN TRANSLOCASE SUBUNIT SECE"/>
    <property type="match status" value="1"/>
</dbReference>
<keyword evidence="7" id="KW-0811">Translocation</keyword>
<evidence type="ECO:0000256" key="10">
    <source>
        <dbReference type="SAM" id="Phobius"/>
    </source>
</evidence>
<evidence type="ECO:0000256" key="9">
    <source>
        <dbReference type="SAM" id="MobiDB-lite"/>
    </source>
</evidence>
<keyword evidence="5" id="KW-0653">Protein transport</keyword>
<keyword evidence="4 10" id="KW-0812">Transmembrane</keyword>
<dbReference type="InterPro" id="IPR038379">
    <property type="entry name" value="SecE_sf"/>
</dbReference>
<comment type="subcellular location">
    <subcellularLocation>
        <location evidence="1">Membrane</location>
    </subcellularLocation>
</comment>
<dbReference type="GO" id="GO:0006605">
    <property type="term" value="P:protein targeting"/>
    <property type="evidence" value="ECO:0007669"/>
    <property type="project" value="InterPro"/>
</dbReference>
<dbReference type="GO" id="GO:0009306">
    <property type="term" value="P:protein secretion"/>
    <property type="evidence" value="ECO:0007669"/>
    <property type="project" value="InterPro"/>
</dbReference>
<evidence type="ECO:0000256" key="2">
    <source>
        <dbReference type="ARBA" id="ARBA00022448"/>
    </source>
</evidence>
<keyword evidence="2" id="KW-0813">Transport</keyword>
<evidence type="ECO:0000313" key="11">
    <source>
        <dbReference type="EMBL" id="MPM79444.1"/>
    </source>
</evidence>
<sequence length="163" mass="17501">MADSSKSHGDGKPARAASSSPDSEAEELVVEETGEVGDELTEAVDDDLADADDSSEPGEGEEALADEAPVSAPKPAKRHQTVAPVKKAKPTPKQSEAKKTDHKRTTLVQFIKQAIGELKKVVWPTAATTRQYFVVVLVFVLFIMAFVAGLDALFGWLLLLWLA</sequence>
<keyword evidence="6 10" id="KW-1133">Transmembrane helix</keyword>
<dbReference type="GO" id="GO:0006886">
    <property type="term" value="P:intracellular protein transport"/>
    <property type="evidence" value="ECO:0007669"/>
    <property type="project" value="InterPro"/>
</dbReference>
<proteinExistence type="inferred from homology"/>
<dbReference type="Pfam" id="PF00584">
    <property type="entry name" value="SecE"/>
    <property type="match status" value="1"/>
</dbReference>
<feature type="transmembrane region" description="Helical" evidence="10">
    <location>
        <begin position="132"/>
        <end position="162"/>
    </location>
</feature>
<evidence type="ECO:0000256" key="6">
    <source>
        <dbReference type="ARBA" id="ARBA00022989"/>
    </source>
</evidence>
<dbReference type="PANTHER" id="PTHR33910">
    <property type="entry name" value="PROTEIN TRANSLOCASE SUBUNIT SECE"/>
    <property type="match status" value="1"/>
</dbReference>
<evidence type="ECO:0000256" key="3">
    <source>
        <dbReference type="ARBA" id="ARBA00022475"/>
    </source>
</evidence>
<dbReference type="InterPro" id="IPR005807">
    <property type="entry name" value="SecE_bac"/>
</dbReference>
<feature type="compositionally biased region" description="Basic and acidic residues" evidence="9">
    <location>
        <begin position="1"/>
        <end position="13"/>
    </location>
</feature>
<evidence type="ECO:0000256" key="1">
    <source>
        <dbReference type="ARBA" id="ARBA00004370"/>
    </source>
</evidence>
<dbReference type="InterPro" id="IPR001901">
    <property type="entry name" value="Translocase_SecE/Sec61-g"/>
</dbReference>
<dbReference type="Gene3D" id="1.20.5.1030">
    <property type="entry name" value="Preprotein translocase secy subunit"/>
    <property type="match status" value="1"/>
</dbReference>
<dbReference type="GO" id="GO:0008320">
    <property type="term" value="F:protein transmembrane transporter activity"/>
    <property type="evidence" value="ECO:0007669"/>
    <property type="project" value="InterPro"/>
</dbReference>
<gene>
    <name evidence="11" type="primary">secE_29</name>
    <name evidence="11" type="ORF">SDC9_126477</name>
</gene>
<evidence type="ECO:0000256" key="7">
    <source>
        <dbReference type="ARBA" id="ARBA00023010"/>
    </source>
</evidence>